<dbReference type="EMBL" id="JAJGAK010000001">
    <property type="protein sequence ID" value="MCC8362041.1"/>
    <property type="molecule type" value="Genomic_DNA"/>
</dbReference>
<sequence length="451" mass="48774">MLVTRALDPSLDLLALHRQAPARWPVLLESSAHGTAQGRWDLLLATNGEALRLDADRVVRDHEDRVHEGGFLEVLDRAFAALKLPREEPRWPFRGGWAVFLGYELAGEVEPVLHLPDAEGTLPIACALRCPAAVLRDHATGECVAIAEAGHAEWLDRIEADIAASRSLAPLPDWRAPASLEEDAPHRFTDGVERILEHLAAGDVFQANLSRGWRATFDAPLAPAALHARLRAANPAPFAGLFAGDGWAVVSSSPERLVSVRGDAVETRPIAGTRPRSPGDDEAARIRELVGHPKERAEHVMLIDLERNDLGRVCLPGTVEVDELMTVESYAHVHHIVSNVRGRLLPEATPGAVLRAVFPGGTITGCPKVRCMQIIAALEGRGRGAYTGAFGWLNRDGDMDFNILIRSAALEGQTLRFRTGAGIVIDSVPGKELDETRAKARGLLRGLGVDA</sequence>
<keyword evidence="3" id="KW-0032">Aminotransferase</keyword>
<feature type="domain" description="Chorismate-utilising enzyme C-terminal" evidence="1">
    <location>
        <begin position="186"/>
        <end position="439"/>
    </location>
</feature>
<reference evidence="3" key="1">
    <citation type="submission" date="2021-10" db="EMBL/GenBank/DDBJ databases">
        <authorList>
            <person name="Lyu M."/>
            <person name="Wang X."/>
            <person name="Meng X."/>
            <person name="Xu K."/>
        </authorList>
    </citation>
    <scope>NUCLEOTIDE SEQUENCE</scope>
    <source>
        <strain evidence="3">A6</strain>
    </source>
</reference>
<comment type="caution">
    <text evidence="3">The sequence shown here is derived from an EMBL/GenBank/DDBJ whole genome shotgun (WGS) entry which is preliminary data.</text>
</comment>
<dbReference type="Proteomes" id="UP001165293">
    <property type="component" value="Unassembled WGS sequence"/>
</dbReference>
<dbReference type="NCBIfam" id="TIGR01824">
    <property type="entry name" value="PabB-clade2"/>
    <property type="match status" value="1"/>
</dbReference>
<keyword evidence="4" id="KW-1185">Reference proteome</keyword>
<evidence type="ECO:0000259" key="2">
    <source>
        <dbReference type="Pfam" id="PF04715"/>
    </source>
</evidence>
<name>A0ABS8JEK7_9GAMM</name>
<dbReference type="SUPFAM" id="SSF56322">
    <property type="entry name" value="ADC synthase"/>
    <property type="match status" value="1"/>
</dbReference>
<dbReference type="Gene3D" id="3.60.120.10">
    <property type="entry name" value="Anthranilate synthase"/>
    <property type="match status" value="1"/>
</dbReference>
<dbReference type="EC" id="2.6.1.85" evidence="3"/>
<dbReference type="NCBIfam" id="NF006563">
    <property type="entry name" value="PRK09070.1"/>
    <property type="match status" value="1"/>
</dbReference>
<protein>
    <submittedName>
        <fullName evidence="3">Aminodeoxychorismate synthase component I</fullName>
        <ecNumber evidence="3">2.6.1.85</ecNumber>
    </submittedName>
</protein>
<dbReference type="Pfam" id="PF04715">
    <property type="entry name" value="Anth_synt_I_N"/>
    <property type="match status" value="1"/>
</dbReference>
<dbReference type="PANTHER" id="PTHR11236">
    <property type="entry name" value="AMINOBENZOATE/ANTHRANILATE SYNTHASE"/>
    <property type="match status" value="1"/>
</dbReference>
<dbReference type="InterPro" id="IPR019999">
    <property type="entry name" value="Anth_synth_I-like"/>
</dbReference>
<evidence type="ECO:0000259" key="1">
    <source>
        <dbReference type="Pfam" id="PF00425"/>
    </source>
</evidence>
<gene>
    <name evidence="3" type="ORF">LK996_02940</name>
</gene>
<feature type="domain" description="Anthranilate synthase component I N-terminal" evidence="2">
    <location>
        <begin position="20"/>
        <end position="143"/>
    </location>
</feature>
<dbReference type="GO" id="GO:0046820">
    <property type="term" value="F:4-amino-4-deoxychorismate synthase activity"/>
    <property type="evidence" value="ECO:0007669"/>
    <property type="project" value="UniProtKB-EC"/>
</dbReference>
<dbReference type="InterPro" id="IPR010118">
    <property type="entry name" value="Para-NH2Bz/anthranilate_synth"/>
</dbReference>
<dbReference type="InterPro" id="IPR015890">
    <property type="entry name" value="Chorismate_C"/>
</dbReference>
<dbReference type="InterPro" id="IPR005801">
    <property type="entry name" value="ADC_synthase"/>
</dbReference>
<dbReference type="InterPro" id="IPR006805">
    <property type="entry name" value="Anth_synth_I_N"/>
</dbReference>
<dbReference type="PRINTS" id="PR00095">
    <property type="entry name" value="ANTSNTHASEI"/>
</dbReference>
<proteinExistence type="predicted"/>
<evidence type="ECO:0000313" key="3">
    <source>
        <dbReference type="EMBL" id="MCC8362041.1"/>
    </source>
</evidence>
<dbReference type="PANTHER" id="PTHR11236:SF9">
    <property type="entry name" value="ANTHRANILATE SYNTHASE COMPONENT 1"/>
    <property type="match status" value="1"/>
</dbReference>
<keyword evidence="3" id="KW-0808">Transferase</keyword>
<dbReference type="Pfam" id="PF00425">
    <property type="entry name" value="Chorismate_bind"/>
    <property type="match status" value="1"/>
</dbReference>
<organism evidence="3 4">
    <name type="scientific">Noviluteimonas lactosilytica</name>
    <dbReference type="NCBI Taxonomy" id="2888523"/>
    <lineage>
        <taxon>Bacteria</taxon>
        <taxon>Pseudomonadati</taxon>
        <taxon>Pseudomonadota</taxon>
        <taxon>Gammaproteobacteria</taxon>
        <taxon>Lysobacterales</taxon>
        <taxon>Lysobacteraceae</taxon>
        <taxon>Noviluteimonas</taxon>
    </lineage>
</organism>
<evidence type="ECO:0000313" key="4">
    <source>
        <dbReference type="Proteomes" id="UP001165293"/>
    </source>
</evidence>
<accession>A0ABS8JEK7</accession>
<dbReference type="RefSeq" id="WP_230525674.1">
    <property type="nucleotide sequence ID" value="NZ_JAJGAK010000001.1"/>
</dbReference>